<sequence length="618" mass="63629">MSRLANLPIAARLGAGFGLLAFAMLAITILATQAFGTFKADTQRLSDRDVRSLAVAGQLGQNLQGAGRETVEHLYVYDGDLKTQDEIQGSFERMLKEAKAESAELSKLTDGTPAATQADAIAKSVSAWGELATEAIKRSRQETVDAVEERDGSRTLYVEQISDQTGDLAAEVVALQAAVNKGTDATADAVAARAGSTSRTLLLVALVSLLVAAGIAVLITRSVVGPVKGLMARLRGLEEQDLTSLTDGLEAAAAGDFTRTATLTTEPIDVRTTDEVGQLATTFNAMLAKADRSISAYGAMREELGHLIGEVTRSAESVSSASQQVASSSEEAGRAAGEIAHAVTDVAQGAERQVRMVESTRVAVQEASTAASASAQTASDTARAASEAREVAREGVAAAESATAAIRSVADASASVGSAIEDLSSRSEKIGGIVGTITALAEQTNLLALNAAIEAARAGEQGKGFAVVAEEVRKLAEESQVAAAEISSLIGEMQSQTRQVVGVVADNAARTEDGVNTVEQTREAFLRIDAAVEGVGFQIAEIATAVEQIASDSARAEGDVGEVAAVAEQSSASAQQVSASTQETSASTQEIAASAAHLAKTAEELNELVSHFKVGEPV</sequence>
<dbReference type="Pfam" id="PF00672">
    <property type="entry name" value="HAMP"/>
    <property type="match status" value="1"/>
</dbReference>
<feature type="region of interest" description="Disordered" evidence="6">
    <location>
        <begin position="368"/>
        <end position="387"/>
    </location>
</feature>
<dbReference type="Gene3D" id="6.10.340.10">
    <property type="match status" value="1"/>
</dbReference>
<evidence type="ECO:0000259" key="8">
    <source>
        <dbReference type="PROSITE" id="PS50111"/>
    </source>
</evidence>
<reference evidence="10 11" key="1">
    <citation type="submission" date="2018-10" db="EMBL/GenBank/DDBJ databases">
        <title>Genomic Encyclopedia of Archaeal and Bacterial Type Strains, Phase II (KMG-II): from individual species to whole genera.</title>
        <authorList>
            <person name="Goeker M."/>
        </authorList>
    </citation>
    <scope>NUCLEOTIDE SEQUENCE [LARGE SCALE GENOMIC DNA]</scope>
    <source>
        <strain evidence="10 11">DSM 14954</strain>
    </source>
</reference>
<dbReference type="EMBL" id="RBIL01000002">
    <property type="protein sequence ID" value="RKQ86449.1"/>
    <property type="molecule type" value="Genomic_DNA"/>
</dbReference>
<dbReference type="PRINTS" id="PR00260">
    <property type="entry name" value="CHEMTRNSDUCR"/>
</dbReference>
<feature type="domain" description="Methyl-accepting transducer" evidence="8">
    <location>
        <begin position="328"/>
        <end position="585"/>
    </location>
</feature>
<dbReference type="AlphaFoldDB" id="A0A660L0L4"/>
<protein>
    <submittedName>
        <fullName evidence="10">Methyl-accepting chemotaxis protein</fullName>
    </submittedName>
</protein>
<gene>
    <name evidence="10" type="ORF">C8N24_4461</name>
</gene>
<evidence type="ECO:0000256" key="5">
    <source>
        <dbReference type="PROSITE-ProRule" id="PRU00284"/>
    </source>
</evidence>
<keyword evidence="7" id="KW-0472">Membrane</keyword>
<evidence type="ECO:0000256" key="3">
    <source>
        <dbReference type="ARBA" id="ARBA00023224"/>
    </source>
</evidence>
<feature type="domain" description="HAMP" evidence="9">
    <location>
        <begin position="242"/>
        <end position="295"/>
    </location>
</feature>
<evidence type="ECO:0000256" key="4">
    <source>
        <dbReference type="ARBA" id="ARBA00029447"/>
    </source>
</evidence>
<evidence type="ECO:0000256" key="2">
    <source>
        <dbReference type="ARBA" id="ARBA00022989"/>
    </source>
</evidence>
<evidence type="ECO:0000256" key="6">
    <source>
        <dbReference type="SAM" id="MobiDB-lite"/>
    </source>
</evidence>
<dbReference type="PANTHER" id="PTHR32089">
    <property type="entry name" value="METHYL-ACCEPTING CHEMOTAXIS PROTEIN MCPB"/>
    <property type="match status" value="1"/>
</dbReference>
<evidence type="ECO:0000256" key="7">
    <source>
        <dbReference type="SAM" id="Phobius"/>
    </source>
</evidence>
<dbReference type="InterPro" id="IPR004089">
    <property type="entry name" value="MCPsignal_dom"/>
</dbReference>
<dbReference type="SUPFAM" id="SSF58104">
    <property type="entry name" value="Methyl-accepting chemotaxis protein (MCP) signaling domain"/>
    <property type="match status" value="1"/>
</dbReference>
<dbReference type="InterPro" id="IPR004090">
    <property type="entry name" value="Chemotax_Me-accpt_rcpt"/>
</dbReference>
<accession>A0A660L0L4</accession>
<feature type="transmembrane region" description="Helical" evidence="7">
    <location>
        <begin position="201"/>
        <end position="224"/>
    </location>
</feature>
<dbReference type="PROSITE" id="PS50111">
    <property type="entry name" value="CHEMOTAXIS_TRANSDUC_2"/>
    <property type="match status" value="1"/>
</dbReference>
<keyword evidence="1 7" id="KW-0812">Transmembrane</keyword>
<dbReference type="Proteomes" id="UP000278962">
    <property type="component" value="Unassembled WGS sequence"/>
</dbReference>
<dbReference type="GO" id="GO:0004888">
    <property type="term" value="F:transmembrane signaling receptor activity"/>
    <property type="evidence" value="ECO:0007669"/>
    <property type="project" value="InterPro"/>
</dbReference>
<keyword evidence="2 7" id="KW-1133">Transmembrane helix</keyword>
<evidence type="ECO:0000256" key="1">
    <source>
        <dbReference type="ARBA" id="ARBA00022692"/>
    </source>
</evidence>
<organism evidence="10 11">
    <name type="scientific">Solirubrobacter pauli</name>
    <dbReference type="NCBI Taxonomy" id="166793"/>
    <lineage>
        <taxon>Bacteria</taxon>
        <taxon>Bacillati</taxon>
        <taxon>Actinomycetota</taxon>
        <taxon>Thermoleophilia</taxon>
        <taxon>Solirubrobacterales</taxon>
        <taxon>Solirubrobacteraceae</taxon>
        <taxon>Solirubrobacter</taxon>
    </lineage>
</organism>
<comment type="similarity">
    <text evidence="4">Belongs to the methyl-accepting chemotaxis (MCP) protein family.</text>
</comment>
<dbReference type="GO" id="GO:0007165">
    <property type="term" value="P:signal transduction"/>
    <property type="evidence" value="ECO:0007669"/>
    <property type="project" value="UniProtKB-KW"/>
</dbReference>
<dbReference type="CDD" id="cd06225">
    <property type="entry name" value="HAMP"/>
    <property type="match status" value="1"/>
</dbReference>
<evidence type="ECO:0000313" key="11">
    <source>
        <dbReference type="Proteomes" id="UP000278962"/>
    </source>
</evidence>
<evidence type="ECO:0000259" key="9">
    <source>
        <dbReference type="PROSITE" id="PS50885"/>
    </source>
</evidence>
<dbReference type="PANTHER" id="PTHR32089:SF112">
    <property type="entry name" value="LYSOZYME-LIKE PROTEIN-RELATED"/>
    <property type="match status" value="1"/>
</dbReference>
<keyword evidence="11" id="KW-1185">Reference proteome</keyword>
<dbReference type="InterPro" id="IPR003660">
    <property type="entry name" value="HAMP_dom"/>
</dbReference>
<dbReference type="Pfam" id="PF00015">
    <property type="entry name" value="MCPsignal"/>
    <property type="match status" value="1"/>
</dbReference>
<evidence type="ECO:0000313" key="10">
    <source>
        <dbReference type="EMBL" id="RKQ86449.1"/>
    </source>
</evidence>
<dbReference type="GO" id="GO:0006935">
    <property type="term" value="P:chemotaxis"/>
    <property type="evidence" value="ECO:0007669"/>
    <property type="project" value="InterPro"/>
</dbReference>
<dbReference type="PROSITE" id="PS50885">
    <property type="entry name" value="HAMP"/>
    <property type="match status" value="1"/>
</dbReference>
<feature type="compositionally biased region" description="Low complexity" evidence="6">
    <location>
        <begin position="368"/>
        <end position="385"/>
    </location>
</feature>
<name>A0A660L0L4_9ACTN</name>
<dbReference type="RefSeq" id="WP_121254187.1">
    <property type="nucleotide sequence ID" value="NZ_RBIL01000002.1"/>
</dbReference>
<keyword evidence="3 5" id="KW-0807">Transducer</keyword>
<dbReference type="Gene3D" id="1.10.287.950">
    <property type="entry name" value="Methyl-accepting chemotaxis protein"/>
    <property type="match status" value="1"/>
</dbReference>
<dbReference type="SMART" id="SM00283">
    <property type="entry name" value="MA"/>
    <property type="match status" value="1"/>
</dbReference>
<dbReference type="GO" id="GO:0016020">
    <property type="term" value="C:membrane"/>
    <property type="evidence" value="ECO:0007669"/>
    <property type="project" value="InterPro"/>
</dbReference>
<comment type="caution">
    <text evidence="10">The sequence shown here is derived from an EMBL/GenBank/DDBJ whole genome shotgun (WGS) entry which is preliminary data.</text>
</comment>
<dbReference type="SMART" id="SM00304">
    <property type="entry name" value="HAMP"/>
    <property type="match status" value="2"/>
</dbReference>
<proteinExistence type="inferred from homology"/>